<dbReference type="InterPro" id="IPR033247">
    <property type="entry name" value="Transketolase_fam"/>
</dbReference>
<dbReference type="Proteomes" id="UP001162030">
    <property type="component" value="Chromosome"/>
</dbReference>
<dbReference type="InterPro" id="IPR005474">
    <property type="entry name" value="Transketolase_N"/>
</dbReference>
<protein>
    <recommendedName>
        <fullName evidence="5 12">Transketolase</fullName>
        <ecNumber evidence="5 12">2.2.1.1</ecNumber>
    </recommendedName>
</protein>
<dbReference type="RefSeq" id="WP_026611931.1">
    <property type="nucleotide sequence ID" value="NZ_OX458333.1"/>
</dbReference>
<dbReference type="GO" id="GO:0004802">
    <property type="term" value="F:transketolase activity"/>
    <property type="evidence" value="ECO:0007669"/>
    <property type="project" value="UniProtKB-EC"/>
</dbReference>
<evidence type="ECO:0000256" key="8">
    <source>
        <dbReference type="ARBA" id="ARBA00022837"/>
    </source>
</evidence>
<dbReference type="InterPro" id="IPR020826">
    <property type="entry name" value="Transketolase_BS"/>
</dbReference>
<name>A0ABN8X0M4_9GAMM</name>
<comment type="cofactor">
    <cofactor evidence="13">
        <name>Mg(2+)</name>
        <dbReference type="ChEBI" id="CHEBI:18420"/>
    </cofactor>
    <cofactor evidence="13">
        <name>Ca(2+)</name>
        <dbReference type="ChEBI" id="CHEBI:29108"/>
    </cofactor>
    <cofactor evidence="13">
        <name>Mn(2+)</name>
        <dbReference type="ChEBI" id="CHEBI:29035"/>
    </cofactor>
    <cofactor evidence="13">
        <name>Co(2+)</name>
        <dbReference type="ChEBI" id="CHEBI:48828"/>
    </cofactor>
    <text evidence="13">Binds 1 Mg(2+) ion per subunit. Can also utilize other divalent metal cations, such as Ca(2+), Mn(2+) and Co(2+).</text>
</comment>
<gene>
    <name evidence="15" type="primary">tktA</name>
    <name evidence="15" type="ORF">MSZNOR_0779</name>
</gene>
<dbReference type="SMART" id="SM00861">
    <property type="entry name" value="Transket_pyr"/>
    <property type="match status" value="1"/>
</dbReference>
<comment type="cofactor">
    <cofactor evidence="13">
        <name>thiamine diphosphate</name>
        <dbReference type="ChEBI" id="CHEBI:58937"/>
    </cofactor>
    <text evidence="13">Binds 1 thiamine pyrophosphate per subunit.</text>
</comment>
<comment type="subunit">
    <text evidence="4 13">Homodimer.</text>
</comment>
<evidence type="ECO:0000256" key="5">
    <source>
        <dbReference type="ARBA" id="ARBA00013152"/>
    </source>
</evidence>
<comment type="function">
    <text evidence="13">Catalyzes the transfer of a two-carbon ketol group from a ketose donor to an aldose acceptor, via a covalent intermediate with the cofactor thiamine pyrophosphate.</text>
</comment>
<evidence type="ECO:0000256" key="6">
    <source>
        <dbReference type="ARBA" id="ARBA00022679"/>
    </source>
</evidence>
<comment type="similarity">
    <text evidence="3 13">Belongs to the transketolase family.</text>
</comment>
<dbReference type="PANTHER" id="PTHR43522">
    <property type="entry name" value="TRANSKETOLASE"/>
    <property type="match status" value="1"/>
</dbReference>
<evidence type="ECO:0000256" key="4">
    <source>
        <dbReference type="ARBA" id="ARBA00011738"/>
    </source>
</evidence>
<reference evidence="15 16" key="1">
    <citation type="submission" date="2023-03" db="EMBL/GenBank/DDBJ databases">
        <authorList>
            <person name="Pearce D."/>
        </authorList>
    </citation>
    <scope>NUCLEOTIDE SEQUENCE [LARGE SCALE GENOMIC DNA]</scope>
    <source>
        <strain evidence="15">Msz</strain>
    </source>
</reference>
<dbReference type="InterPro" id="IPR055152">
    <property type="entry name" value="Transketolase-like_C_2"/>
</dbReference>
<keyword evidence="10 13" id="KW-0786">Thiamine pyrophosphate</keyword>
<comment type="catalytic activity">
    <reaction evidence="11 13">
        <text>D-sedoheptulose 7-phosphate + D-glyceraldehyde 3-phosphate = aldehydo-D-ribose 5-phosphate + D-xylulose 5-phosphate</text>
        <dbReference type="Rhea" id="RHEA:10508"/>
        <dbReference type="ChEBI" id="CHEBI:57483"/>
        <dbReference type="ChEBI" id="CHEBI:57737"/>
        <dbReference type="ChEBI" id="CHEBI:58273"/>
        <dbReference type="ChEBI" id="CHEBI:59776"/>
        <dbReference type="EC" id="2.2.1.1"/>
    </reaction>
</comment>
<evidence type="ECO:0000256" key="7">
    <source>
        <dbReference type="ARBA" id="ARBA00022723"/>
    </source>
</evidence>
<sequence length="670" mass="73537">MPSRRELANAIRALSMDAVQQANSGHPGAPMGMADIAEVLWNDYLKHNPANPKWPDRDRFVLSNGHASMLIYSLLHLTGYDLPIEELKNFRQLHSKTPGHPEYGYTPGVETTTGPLGQGITNAVGMALAERTLAAQFNRPGHKIVDHYTYVFLGDGCLMEGISHEACSLAGSMKLGKLIAFYDDNNISIDGEVRGHGNTPGWFMDDTPKRFESYGWHVIPKVDGHDAEAVKKAIEEARSVTDKPSLICCQTIIGWGSPNKQGKEECHGAALGADEVALVRETIGWRYPPFEIPPEIYEAWDAREVGAKAEADWNDRFENYRREYPELAAEFERRMAGELPRDWAEKSEAFIAKVNEKAETIATRKASQNALNGYGPLLPELMGGSADLAGSNLTIWSGCKNVNAEPYDGNYVYYGVREFGMSAIMNGIVLHGGFKPYGGTFLMFSEYARNAVRMSALMKAPVIYVYTHDSIGLGEDGPTHQPVEQTATLRMIPNMQVWRPCDAVETAVAWKAAIERKDGPTALILSRQNLPHVSRTPAQIDAIRRGGYVLRDCDGTPDAIIIATGSEVDLALKVAEELAGKGKKIRVVSMVSTNVFDAQDAAYRESVLPSAVTKRVVVEAGVSDGWYKYVGFGGKIVGLDRFGESAPAGQLFKEFGFTVENVVKQVESIL</sequence>
<dbReference type="InterPro" id="IPR005475">
    <property type="entry name" value="Transketolase-like_Pyr-bd"/>
</dbReference>
<keyword evidence="6 13" id="KW-0808">Transferase</keyword>
<dbReference type="PANTHER" id="PTHR43522:SF2">
    <property type="entry name" value="TRANSKETOLASE 1-RELATED"/>
    <property type="match status" value="1"/>
</dbReference>
<dbReference type="PROSITE" id="PS00802">
    <property type="entry name" value="TRANSKETOLASE_2"/>
    <property type="match status" value="1"/>
</dbReference>
<organism evidence="15 16">
    <name type="scientific">Methylocaldum szegediense</name>
    <dbReference type="NCBI Taxonomy" id="73780"/>
    <lineage>
        <taxon>Bacteria</taxon>
        <taxon>Pseudomonadati</taxon>
        <taxon>Pseudomonadota</taxon>
        <taxon>Gammaproteobacteria</taxon>
        <taxon>Methylococcales</taxon>
        <taxon>Methylococcaceae</taxon>
        <taxon>Methylocaldum</taxon>
    </lineage>
</organism>
<dbReference type="InterPro" id="IPR049557">
    <property type="entry name" value="Transketolase_CS"/>
</dbReference>
<evidence type="ECO:0000256" key="13">
    <source>
        <dbReference type="RuleBase" id="RU004996"/>
    </source>
</evidence>
<evidence type="ECO:0000256" key="3">
    <source>
        <dbReference type="ARBA" id="ARBA00007131"/>
    </source>
</evidence>
<dbReference type="PROSITE" id="PS00801">
    <property type="entry name" value="TRANSKETOLASE_1"/>
    <property type="match status" value="1"/>
</dbReference>
<evidence type="ECO:0000256" key="11">
    <source>
        <dbReference type="ARBA" id="ARBA00049473"/>
    </source>
</evidence>
<dbReference type="Gene3D" id="3.40.50.970">
    <property type="match status" value="2"/>
</dbReference>
<keyword evidence="7 13" id="KW-0479">Metal-binding</keyword>
<dbReference type="InterPro" id="IPR029061">
    <property type="entry name" value="THDP-binding"/>
</dbReference>
<keyword evidence="8 13" id="KW-0106">Calcium</keyword>
<evidence type="ECO:0000313" key="16">
    <source>
        <dbReference type="Proteomes" id="UP001162030"/>
    </source>
</evidence>
<keyword evidence="9 13" id="KW-0460">Magnesium</keyword>
<dbReference type="NCBIfam" id="TIGR00232">
    <property type="entry name" value="tktlase_bact"/>
    <property type="match status" value="1"/>
</dbReference>
<evidence type="ECO:0000256" key="2">
    <source>
        <dbReference type="ARBA" id="ARBA00001941"/>
    </source>
</evidence>
<evidence type="ECO:0000256" key="9">
    <source>
        <dbReference type="ARBA" id="ARBA00022842"/>
    </source>
</evidence>
<dbReference type="CDD" id="cd07033">
    <property type="entry name" value="TPP_PYR_DXS_TK_like"/>
    <property type="match status" value="1"/>
</dbReference>
<evidence type="ECO:0000259" key="14">
    <source>
        <dbReference type="SMART" id="SM00861"/>
    </source>
</evidence>
<dbReference type="EC" id="2.2.1.1" evidence="5 12"/>
<dbReference type="EMBL" id="OX458333">
    <property type="protein sequence ID" value="CAI8757747.1"/>
    <property type="molecule type" value="Genomic_DNA"/>
</dbReference>
<dbReference type="CDD" id="cd02012">
    <property type="entry name" value="TPP_TK"/>
    <property type="match status" value="1"/>
</dbReference>
<proteinExistence type="inferred from homology"/>
<dbReference type="InterPro" id="IPR005478">
    <property type="entry name" value="Transketolase_bac-like"/>
</dbReference>
<dbReference type="Gene3D" id="3.40.50.920">
    <property type="match status" value="1"/>
</dbReference>
<comment type="cofactor">
    <cofactor evidence="1">
        <name>Ca(2+)</name>
        <dbReference type="ChEBI" id="CHEBI:29108"/>
    </cofactor>
</comment>
<dbReference type="Pfam" id="PF02779">
    <property type="entry name" value="Transket_pyr"/>
    <property type="match status" value="1"/>
</dbReference>
<accession>A0ABN8X0M4</accession>
<evidence type="ECO:0000256" key="10">
    <source>
        <dbReference type="ARBA" id="ARBA00023052"/>
    </source>
</evidence>
<dbReference type="SUPFAM" id="SSF52922">
    <property type="entry name" value="TK C-terminal domain-like"/>
    <property type="match status" value="1"/>
</dbReference>
<evidence type="ECO:0000256" key="12">
    <source>
        <dbReference type="NCBIfam" id="TIGR00232"/>
    </source>
</evidence>
<evidence type="ECO:0000313" key="15">
    <source>
        <dbReference type="EMBL" id="CAI8757747.1"/>
    </source>
</evidence>
<dbReference type="SUPFAM" id="SSF52518">
    <property type="entry name" value="Thiamin diphosphate-binding fold (THDP-binding)"/>
    <property type="match status" value="2"/>
</dbReference>
<dbReference type="InterPro" id="IPR009014">
    <property type="entry name" value="Transketo_C/PFOR_II"/>
</dbReference>
<evidence type="ECO:0000256" key="1">
    <source>
        <dbReference type="ARBA" id="ARBA00001913"/>
    </source>
</evidence>
<dbReference type="Pfam" id="PF22613">
    <property type="entry name" value="Transketolase_C_1"/>
    <property type="match status" value="1"/>
</dbReference>
<feature type="domain" description="Transketolase-like pyrimidine-binding" evidence="14">
    <location>
        <begin position="361"/>
        <end position="532"/>
    </location>
</feature>
<comment type="cofactor">
    <cofactor evidence="2">
        <name>Co(2+)</name>
        <dbReference type="ChEBI" id="CHEBI:48828"/>
    </cofactor>
</comment>
<keyword evidence="16" id="KW-1185">Reference proteome</keyword>
<dbReference type="Pfam" id="PF00456">
    <property type="entry name" value="Transketolase_N"/>
    <property type="match status" value="1"/>
</dbReference>